<reference evidence="3" key="1">
    <citation type="submission" date="2015-02" db="EMBL/GenBank/DDBJ databases">
        <authorList>
            <person name="Chooi Y.-H."/>
        </authorList>
    </citation>
    <scope>NUCLEOTIDE SEQUENCE</scope>
</reference>
<dbReference type="InterPro" id="IPR008589">
    <property type="entry name" value="MupG"/>
</dbReference>
<dbReference type="InterPro" id="IPR043894">
    <property type="entry name" value="MupG_C"/>
</dbReference>
<dbReference type="Pfam" id="PF05913">
    <property type="entry name" value="MupG_C"/>
    <property type="match status" value="1"/>
</dbReference>
<sequence>MSIGYSLYLSSFEMQKPMFEEIDGRGQFVFTSLHLQEEMDDLKAYREQAKSALHWLKGKGFYIIADVSPITLEIFNAPTLNEFMTRLPVDCLRIDYGFSDDDILTLAKDYPVCFNASTVKKDFGLKLKALGTKIFACHNFYPRPETGLDEDMFREINEWLKELGFHIMAFIPGKAKRKPIYEGLPTLERHRTLPSYVSFLDLVLKEGIDTVLVGDLTIDHQDRLWIEQYLSHQTICLPVHFEPPYSHLYDQAFTVRPDSPFSNIRLTESRLMNWDEGLLKPYHQTDRPVGTITVDNVNYGRYRGEIQIVRVDRPRDERVNVIGHVDPNYLDLLPIIPNRSKIRFVRKR</sequence>
<dbReference type="PANTHER" id="PTHR38435:SF2">
    <property type="entry name" value="DUF871 DOMAIN-CONTAINING PROTEIN"/>
    <property type="match status" value="1"/>
</dbReference>
<dbReference type="InterPro" id="IPR043797">
    <property type="entry name" value="MupG_N"/>
</dbReference>
<protein>
    <recommendedName>
        <fullName evidence="4">DUF871 domain-containing protein</fullName>
    </recommendedName>
</protein>
<dbReference type="SUPFAM" id="SSF51445">
    <property type="entry name" value="(Trans)glycosidases"/>
    <property type="match status" value="1"/>
</dbReference>
<evidence type="ECO:0000313" key="3">
    <source>
        <dbReference type="EMBL" id="ALL53597.1"/>
    </source>
</evidence>
<proteinExistence type="predicted"/>
<dbReference type="SUPFAM" id="SSF50891">
    <property type="entry name" value="Cyclophilin-like"/>
    <property type="match status" value="1"/>
</dbReference>
<dbReference type="AlphaFoldDB" id="A0A141GNG9"/>
<dbReference type="PANTHER" id="PTHR38435">
    <property type="match status" value="1"/>
</dbReference>
<name>A0A141GNG9_9FIRM</name>
<feature type="domain" description="6-phospho-N-acetylmuramidase N-terminal" evidence="2">
    <location>
        <begin position="3"/>
        <end position="221"/>
    </location>
</feature>
<dbReference type="InterPro" id="IPR013785">
    <property type="entry name" value="Aldolase_TIM"/>
</dbReference>
<dbReference type="InterPro" id="IPR029000">
    <property type="entry name" value="Cyclophilin-like_dom_sf"/>
</dbReference>
<evidence type="ECO:0000259" key="2">
    <source>
        <dbReference type="Pfam" id="PF19200"/>
    </source>
</evidence>
<feature type="domain" description="6-phospho-N-acetylmuramidase C-terminal" evidence="1">
    <location>
        <begin position="247"/>
        <end position="344"/>
    </location>
</feature>
<evidence type="ECO:0008006" key="4">
    <source>
        <dbReference type="Google" id="ProtNLM"/>
    </source>
</evidence>
<dbReference type="EMBL" id="KP867045">
    <property type="protein sequence ID" value="ALL53597.1"/>
    <property type="molecule type" value="Genomic_DNA"/>
</dbReference>
<dbReference type="Pfam" id="PF19200">
    <property type="entry name" value="MupG_N"/>
    <property type="match status" value="1"/>
</dbReference>
<dbReference type="Gene3D" id="2.40.100.10">
    <property type="entry name" value="Cyclophilin-like"/>
    <property type="match status" value="1"/>
</dbReference>
<dbReference type="InterPro" id="IPR017853">
    <property type="entry name" value="GH"/>
</dbReference>
<evidence type="ECO:0000259" key="1">
    <source>
        <dbReference type="Pfam" id="PF05913"/>
    </source>
</evidence>
<organism evidence="3">
    <name type="scientific">uncultured firmicutes bacterium contig_61</name>
    <dbReference type="NCBI Taxonomy" id="1643555"/>
    <lineage>
        <taxon>Bacteria</taxon>
        <taxon>Bacillati</taxon>
        <taxon>Bacillota</taxon>
        <taxon>environmental samples</taxon>
    </lineage>
</organism>
<accession>A0A141GNG9</accession>
<dbReference type="Gene3D" id="3.20.20.70">
    <property type="entry name" value="Aldolase class I"/>
    <property type="match status" value="1"/>
</dbReference>